<feature type="compositionally biased region" description="Basic and acidic residues" evidence="5">
    <location>
        <begin position="86"/>
        <end position="98"/>
    </location>
</feature>
<reference evidence="7 8" key="1">
    <citation type="submission" date="2016-07" db="EMBL/GenBank/DDBJ databases">
        <title>Pervasive Adenine N6-methylation of Active Genes in Fungi.</title>
        <authorList>
            <consortium name="DOE Joint Genome Institute"/>
            <person name="Mondo S.J."/>
            <person name="Dannebaum R.O."/>
            <person name="Kuo R.C."/>
            <person name="Labutti K."/>
            <person name="Haridas S."/>
            <person name="Kuo A."/>
            <person name="Salamov A."/>
            <person name="Ahrendt S.R."/>
            <person name="Lipzen A."/>
            <person name="Sullivan W."/>
            <person name="Andreopoulos W.B."/>
            <person name="Clum A."/>
            <person name="Lindquist E."/>
            <person name="Daum C."/>
            <person name="Ramamoorthy G.K."/>
            <person name="Gryganskyi A."/>
            <person name="Culley D."/>
            <person name="Magnuson J.K."/>
            <person name="James T.Y."/>
            <person name="O'Malley M.A."/>
            <person name="Stajich J.E."/>
            <person name="Spatafora J.W."/>
            <person name="Visel A."/>
            <person name="Grigoriev I.V."/>
        </authorList>
    </citation>
    <scope>NUCLEOTIDE SEQUENCE [LARGE SCALE GENOMIC DNA]</scope>
    <source>
        <strain evidence="7 8">NRRL 3301</strain>
    </source>
</reference>
<evidence type="ECO:0000256" key="3">
    <source>
        <dbReference type="ARBA" id="ARBA00023038"/>
    </source>
</evidence>
<keyword evidence="3 4" id="KW-0440">LIM domain</keyword>
<dbReference type="GO" id="GO:0030036">
    <property type="term" value="P:actin cytoskeleton organization"/>
    <property type="evidence" value="ECO:0007669"/>
    <property type="project" value="TreeGrafter"/>
</dbReference>
<dbReference type="Pfam" id="PF00412">
    <property type="entry name" value="LIM"/>
    <property type="match status" value="3"/>
</dbReference>
<evidence type="ECO:0000256" key="1">
    <source>
        <dbReference type="ARBA" id="ARBA00022723"/>
    </source>
</evidence>
<dbReference type="PROSITE" id="PS00478">
    <property type="entry name" value="LIM_DOMAIN_1"/>
    <property type="match status" value="2"/>
</dbReference>
<dbReference type="Proteomes" id="UP000242146">
    <property type="component" value="Unassembled WGS sequence"/>
</dbReference>
<feature type="region of interest" description="Disordered" evidence="5">
    <location>
        <begin position="1"/>
        <end position="140"/>
    </location>
</feature>
<dbReference type="PROSITE" id="PS50023">
    <property type="entry name" value="LIM_DOMAIN_2"/>
    <property type="match status" value="2"/>
</dbReference>
<dbReference type="AlphaFoldDB" id="A0A1X2GRB5"/>
<evidence type="ECO:0000313" key="8">
    <source>
        <dbReference type="Proteomes" id="UP000242146"/>
    </source>
</evidence>
<dbReference type="STRING" id="101127.A0A1X2GRB5"/>
<dbReference type="EMBL" id="MCGT01000005">
    <property type="protein sequence ID" value="ORX59633.1"/>
    <property type="molecule type" value="Genomic_DNA"/>
</dbReference>
<gene>
    <name evidence="7" type="ORF">DM01DRAFT_1317770</name>
</gene>
<sequence length="391" mass="43763">MSGDLDKYLASLPSRKERATPPSVIKTQRTASTLPSRTHAPPSTNPSDPSRPARKTSHPNQRVWDVQPPSSAMPALETQVRALALAEKEEQQERHEIDTTDSGYGRAAPPTPPTASQAYPATQPATSDSAHKDIKHDPLPPIPTVSSVHVPHDTMPPIPTFSFGSDNDTMPPIPTFSFGSDNDTMAIPTFSFGEDGQPDETADADVIRPLHCCACDQLIRGMAITAAARRWHPECFKCQKCHQELEHIAFYEKDGAIFCALDYHELFTTRCHYCQTPIENKSIFALEKYYHVGHLFCRECGMPFHEDSTFIEHDGHAYCQKDYLAKFSQKCKGCDETITNEYIEALGAKWHPACFVCVDCGKVFDNGTFYVRNKLPYCEFHCRKLKQSPLK</sequence>
<dbReference type="GO" id="GO:0051371">
    <property type="term" value="F:muscle alpha-actinin binding"/>
    <property type="evidence" value="ECO:0007669"/>
    <property type="project" value="TreeGrafter"/>
</dbReference>
<dbReference type="InterPro" id="IPR050604">
    <property type="entry name" value="PDZ-LIM_domain"/>
</dbReference>
<organism evidence="7 8">
    <name type="scientific">Hesseltinella vesiculosa</name>
    <dbReference type="NCBI Taxonomy" id="101127"/>
    <lineage>
        <taxon>Eukaryota</taxon>
        <taxon>Fungi</taxon>
        <taxon>Fungi incertae sedis</taxon>
        <taxon>Mucoromycota</taxon>
        <taxon>Mucoromycotina</taxon>
        <taxon>Mucoromycetes</taxon>
        <taxon>Mucorales</taxon>
        <taxon>Cunninghamellaceae</taxon>
        <taxon>Hesseltinella</taxon>
    </lineage>
</organism>
<dbReference type="InterPro" id="IPR001781">
    <property type="entry name" value="Znf_LIM"/>
</dbReference>
<dbReference type="GO" id="GO:0003779">
    <property type="term" value="F:actin binding"/>
    <property type="evidence" value="ECO:0007669"/>
    <property type="project" value="TreeGrafter"/>
</dbReference>
<accession>A0A1X2GRB5</accession>
<dbReference type="SUPFAM" id="SSF57716">
    <property type="entry name" value="Glucocorticoid receptor-like (DNA-binding domain)"/>
    <property type="match status" value="3"/>
</dbReference>
<feature type="domain" description="LIM zinc-binding" evidence="6">
    <location>
        <begin position="210"/>
        <end position="269"/>
    </location>
</feature>
<evidence type="ECO:0000256" key="5">
    <source>
        <dbReference type="SAM" id="MobiDB-lite"/>
    </source>
</evidence>
<proteinExistence type="predicted"/>
<feature type="domain" description="LIM zinc-binding" evidence="6">
    <location>
        <begin position="329"/>
        <end position="388"/>
    </location>
</feature>
<feature type="compositionally biased region" description="Polar residues" evidence="5">
    <location>
        <begin position="25"/>
        <end position="48"/>
    </location>
</feature>
<dbReference type="GO" id="GO:0031941">
    <property type="term" value="C:filamentous actin"/>
    <property type="evidence" value="ECO:0007669"/>
    <property type="project" value="TreeGrafter"/>
</dbReference>
<keyword evidence="1 4" id="KW-0479">Metal-binding</keyword>
<feature type="compositionally biased region" description="Basic and acidic residues" evidence="5">
    <location>
        <begin position="129"/>
        <end position="138"/>
    </location>
</feature>
<keyword evidence="8" id="KW-1185">Reference proteome</keyword>
<comment type="caution">
    <text evidence="7">The sequence shown here is derived from an EMBL/GenBank/DDBJ whole genome shotgun (WGS) entry which is preliminary data.</text>
</comment>
<protein>
    <recommendedName>
        <fullName evidence="6">LIM zinc-binding domain-containing protein</fullName>
    </recommendedName>
</protein>
<keyword evidence="2 4" id="KW-0862">Zinc</keyword>
<evidence type="ECO:0000313" key="7">
    <source>
        <dbReference type="EMBL" id="ORX59633.1"/>
    </source>
</evidence>
<dbReference type="GO" id="GO:0046872">
    <property type="term" value="F:metal ion binding"/>
    <property type="evidence" value="ECO:0007669"/>
    <property type="project" value="UniProtKB-KW"/>
</dbReference>
<evidence type="ECO:0000259" key="6">
    <source>
        <dbReference type="PROSITE" id="PS50023"/>
    </source>
</evidence>
<name>A0A1X2GRB5_9FUNG</name>
<evidence type="ECO:0000256" key="4">
    <source>
        <dbReference type="PROSITE-ProRule" id="PRU00125"/>
    </source>
</evidence>
<dbReference type="OrthoDB" id="15567at2759"/>
<evidence type="ECO:0000256" key="2">
    <source>
        <dbReference type="ARBA" id="ARBA00022833"/>
    </source>
</evidence>
<dbReference type="GO" id="GO:0001725">
    <property type="term" value="C:stress fiber"/>
    <property type="evidence" value="ECO:0007669"/>
    <property type="project" value="TreeGrafter"/>
</dbReference>
<dbReference type="Gene3D" id="2.10.110.10">
    <property type="entry name" value="Cysteine Rich Protein"/>
    <property type="match status" value="3"/>
</dbReference>
<feature type="compositionally biased region" description="Low complexity" evidence="5">
    <location>
        <begin position="114"/>
        <end position="126"/>
    </location>
</feature>
<dbReference type="SMART" id="SM00132">
    <property type="entry name" value="LIM"/>
    <property type="match status" value="3"/>
</dbReference>
<dbReference type="PANTHER" id="PTHR24214">
    <property type="entry name" value="PDZ AND LIM DOMAIN PROTEIN ZASP"/>
    <property type="match status" value="1"/>
</dbReference>
<dbReference type="PANTHER" id="PTHR24214:SF38">
    <property type="entry name" value="PDZ AND LIM DOMAIN PROTEIN ZASP-RELATED"/>
    <property type="match status" value="1"/>
</dbReference>